<name>A0A417Y575_9ACTN</name>
<dbReference type="AlphaFoldDB" id="A0A417Y575"/>
<protein>
    <submittedName>
        <fullName evidence="2">Uncharacterized protein</fullName>
    </submittedName>
</protein>
<keyword evidence="3" id="KW-1185">Reference proteome</keyword>
<reference evidence="2 3" key="1">
    <citation type="submission" date="2018-09" db="EMBL/GenBank/DDBJ databases">
        <title>Genome sequencing of Nocardioides immobilis CCTCC AB 2017083 for comparison to Nocardioides silvaticus.</title>
        <authorList>
            <person name="Li C."/>
            <person name="Wang G."/>
        </authorList>
    </citation>
    <scope>NUCLEOTIDE SEQUENCE [LARGE SCALE GENOMIC DNA]</scope>
    <source>
        <strain evidence="2 3">CCTCC AB 2017083</strain>
    </source>
</reference>
<sequence>MDNPRHVFLNASEVMARNGWGKTKDCQNLKDRELVSPPVMTNPDRWPLDQLLAWEEKRVALAEAALEALTAPDREPPPVTDLLPQPKRRRRSA</sequence>
<organism evidence="2 3">
    <name type="scientific">Nocardioides immobilis</name>
    <dbReference type="NCBI Taxonomy" id="2049295"/>
    <lineage>
        <taxon>Bacteria</taxon>
        <taxon>Bacillati</taxon>
        <taxon>Actinomycetota</taxon>
        <taxon>Actinomycetes</taxon>
        <taxon>Propionibacteriales</taxon>
        <taxon>Nocardioidaceae</taxon>
        <taxon>Nocardioides</taxon>
    </lineage>
</organism>
<dbReference type="OrthoDB" id="3786679at2"/>
<dbReference type="Proteomes" id="UP000283644">
    <property type="component" value="Unassembled WGS sequence"/>
</dbReference>
<dbReference type="RefSeq" id="WP_118924713.1">
    <property type="nucleotide sequence ID" value="NZ_QXGH01000012.1"/>
</dbReference>
<gene>
    <name evidence="2" type="ORF">D0Z08_07870</name>
</gene>
<dbReference type="EMBL" id="QXGH01000012">
    <property type="protein sequence ID" value="RHW27755.1"/>
    <property type="molecule type" value="Genomic_DNA"/>
</dbReference>
<feature type="region of interest" description="Disordered" evidence="1">
    <location>
        <begin position="69"/>
        <end position="93"/>
    </location>
</feature>
<accession>A0A417Y575</accession>
<evidence type="ECO:0000313" key="2">
    <source>
        <dbReference type="EMBL" id="RHW27755.1"/>
    </source>
</evidence>
<evidence type="ECO:0000256" key="1">
    <source>
        <dbReference type="SAM" id="MobiDB-lite"/>
    </source>
</evidence>
<evidence type="ECO:0000313" key="3">
    <source>
        <dbReference type="Proteomes" id="UP000283644"/>
    </source>
</evidence>
<comment type="caution">
    <text evidence="2">The sequence shown here is derived from an EMBL/GenBank/DDBJ whole genome shotgun (WGS) entry which is preliminary data.</text>
</comment>
<proteinExistence type="predicted"/>